<sequence>MERNFRLMTEDVKERWAAEIAAHLKERFGFSVMEVASVDNGWLNVKWKMVTDRGIIFVKYYHPDRYKLNSNPERRRSIERTLQLQHGLCLAGIPCPDVYLGEGYFIQETPSGLLYTVQDWIDGSTGQAGSLNAAQMYELGAATGRMHKWLRSVPPLSQSAWKPDRGAYLREWKGNWEKAEAAGDGTVMEWLRRSHAIVESTDFRMFESFQTGWLHWDLWVDNILLHEQGLAGIVDFDRMSMAYQEIDLVRALLSGALQGGQVKVEIARALVEGYREHVAVPRDKLAKAMKMLYLIESIWWLRTEVRMESELRGLLGRFVEEMHWIEHHWVELPDLLESL</sequence>
<feature type="domain" description="Aminoglycoside phosphotransferase" evidence="2">
    <location>
        <begin position="38"/>
        <end position="275"/>
    </location>
</feature>
<dbReference type="OrthoDB" id="9777460at2"/>
<dbReference type="InterPro" id="IPR002575">
    <property type="entry name" value="Aminoglycoside_PTrfase"/>
</dbReference>
<dbReference type="InterPro" id="IPR050249">
    <property type="entry name" value="Pseudomonas-type_ThrB"/>
</dbReference>
<evidence type="ECO:0000259" key="2">
    <source>
        <dbReference type="Pfam" id="PF01636"/>
    </source>
</evidence>
<dbReference type="Gene3D" id="3.30.200.20">
    <property type="entry name" value="Phosphorylase Kinase, domain 1"/>
    <property type="match status" value="1"/>
</dbReference>
<dbReference type="Gene3D" id="3.90.1200.10">
    <property type="match status" value="1"/>
</dbReference>
<comment type="similarity">
    <text evidence="1">Belongs to the pseudomonas-type ThrB family.</text>
</comment>
<dbReference type="PANTHER" id="PTHR21064:SF6">
    <property type="entry name" value="AMINOGLYCOSIDE PHOSPHOTRANSFERASE DOMAIN-CONTAINING PROTEIN"/>
    <property type="match status" value="1"/>
</dbReference>
<keyword evidence="4" id="KW-1185">Reference proteome</keyword>
<accession>A0A229UV29</accession>
<comment type="caution">
    <text evidence="3">The sequence shown here is derived from an EMBL/GenBank/DDBJ whole genome shotgun (WGS) entry which is preliminary data.</text>
</comment>
<dbReference type="Pfam" id="PF01636">
    <property type="entry name" value="APH"/>
    <property type="match status" value="1"/>
</dbReference>
<evidence type="ECO:0000313" key="4">
    <source>
        <dbReference type="Proteomes" id="UP000215509"/>
    </source>
</evidence>
<gene>
    <name evidence="3" type="ORF">CF651_04980</name>
</gene>
<organism evidence="3 4">
    <name type="scientific">Paenibacillus rigui</name>
    <dbReference type="NCBI Taxonomy" id="554312"/>
    <lineage>
        <taxon>Bacteria</taxon>
        <taxon>Bacillati</taxon>
        <taxon>Bacillota</taxon>
        <taxon>Bacilli</taxon>
        <taxon>Bacillales</taxon>
        <taxon>Paenibacillaceae</taxon>
        <taxon>Paenibacillus</taxon>
    </lineage>
</organism>
<dbReference type="PANTHER" id="PTHR21064">
    <property type="entry name" value="AMINOGLYCOSIDE PHOSPHOTRANSFERASE DOMAIN-CONTAINING PROTEIN-RELATED"/>
    <property type="match status" value="1"/>
</dbReference>
<dbReference type="Proteomes" id="UP000215509">
    <property type="component" value="Unassembled WGS sequence"/>
</dbReference>
<dbReference type="SUPFAM" id="SSF56112">
    <property type="entry name" value="Protein kinase-like (PK-like)"/>
    <property type="match status" value="1"/>
</dbReference>
<evidence type="ECO:0000313" key="3">
    <source>
        <dbReference type="EMBL" id="OXM87457.1"/>
    </source>
</evidence>
<evidence type="ECO:0000256" key="1">
    <source>
        <dbReference type="ARBA" id="ARBA00038240"/>
    </source>
</evidence>
<protein>
    <recommendedName>
        <fullName evidence="2">Aminoglycoside phosphotransferase domain-containing protein</fullName>
    </recommendedName>
</protein>
<proteinExistence type="inferred from homology"/>
<dbReference type="InterPro" id="IPR011009">
    <property type="entry name" value="Kinase-like_dom_sf"/>
</dbReference>
<reference evidence="3 4" key="1">
    <citation type="submission" date="2017-07" db="EMBL/GenBank/DDBJ databases">
        <title>Genome sequencing and assembly of Paenibacillus rigui.</title>
        <authorList>
            <person name="Mayilraj S."/>
        </authorList>
    </citation>
    <scope>NUCLEOTIDE SEQUENCE [LARGE SCALE GENOMIC DNA]</scope>
    <source>
        <strain evidence="3 4">JCM 16352</strain>
    </source>
</reference>
<dbReference type="EMBL" id="NMQW01000005">
    <property type="protein sequence ID" value="OXM87457.1"/>
    <property type="molecule type" value="Genomic_DNA"/>
</dbReference>
<name>A0A229UV29_9BACL</name>
<dbReference type="GO" id="GO:0019202">
    <property type="term" value="F:amino acid kinase activity"/>
    <property type="evidence" value="ECO:0007669"/>
    <property type="project" value="TreeGrafter"/>
</dbReference>
<dbReference type="AlphaFoldDB" id="A0A229UV29"/>